<dbReference type="PANTHER" id="PTHR31157:SF1">
    <property type="entry name" value="SCP DOMAIN-CONTAINING PROTEIN"/>
    <property type="match status" value="1"/>
</dbReference>
<dbReference type="PANTHER" id="PTHR31157">
    <property type="entry name" value="SCP DOMAIN-CONTAINING PROTEIN"/>
    <property type="match status" value="1"/>
</dbReference>
<proteinExistence type="predicted"/>
<keyword evidence="2" id="KW-0732">Signal</keyword>
<evidence type="ECO:0000256" key="2">
    <source>
        <dbReference type="SAM" id="SignalP"/>
    </source>
</evidence>
<feature type="compositionally biased region" description="Pro residues" evidence="1">
    <location>
        <begin position="110"/>
        <end position="119"/>
    </location>
</feature>
<feature type="compositionally biased region" description="Low complexity" evidence="1">
    <location>
        <begin position="90"/>
        <end position="109"/>
    </location>
</feature>
<dbReference type="InterPro" id="IPR014044">
    <property type="entry name" value="CAP_dom"/>
</dbReference>
<dbReference type="KEGG" id="amt:Amet_3430"/>
<keyword evidence="5" id="KW-1185">Reference proteome</keyword>
<dbReference type="RefSeq" id="WP_012064521.1">
    <property type="nucleotide sequence ID" value="NC_009633.1"/>
</dbReference>
<evidence type="ECO:0000256" key="1">
    <source>
        <dbReference type="SAM" id="MobiDB-lite"/>
    </source>
</evidence>
<evidence type="ECO:0000259" key="3">
    <source>
        <dbReference type="Pfam" id="PF00188"/>
    </source>
</evidence>
<dbReference type="HOGENOM" id="CLU_048111_0_2_9"/>
<dbReference type="STRING" id="293826.Amet_3430"/>
<dbReference type="eggNOG" id="COG2340">
    <property type="taxonomic scope" value="Bacteria"/>
</dbReference>
<feature type="chain" id="PRO_5002702936" evidence="2">
    <location>
        <begin position="28"/>
        <end position="251"/>
    </location>
</feature>
<protein>
    <submittedName>
        <fullName evidence="4">SCP-like extracellular protein</fullName>
    </submittedName>
</protein>
<organism evidence="4 5">
    <name type="scientific">Alkaliphilus metalliredigens (strain QYMF)</name>
    <dbReference type="NCBI Taxonomy" id="293826"/>
    <lineage>
        <taxon>Bacteria</taxon>
        <taxon>Bacillati</taxon>
        <taxon>Bacillota</taxon>
        <taxon>Clostridia</taxon>
        <taxon>Peptostreptococcales</taxon>
        <taxon>Natronincolaceae</taxon>
        <taxon>Alkaliphilus</taxon>
    </lineage>
</organism>
<name>A6TTP0_ALKMQ</name>
<gene>
    <name evidence="4" type="ordered locus">Amet_3430</name>
</gene>
<dbReference type="OrthoDB" id="9783944at2"/>
<evidence type="ECO:0000313" key="4">
    <source>
        <dbReference type="EMBL" id="ABR49558.1"/>
    </source>
</evidence>
<feature type="domain" description="SCP" evidence="3">
    <location>
        <begin position="134"/>
        <end position="247"/>
    </location>
</feature>
<feature type="compositionally biased region" description="Polar residues" evidence="1">
    <location>
        <begin position="41"/>
        <end position="82"/>
    </location>
</feature>
<evidence type="ECO:0000313" key="5">
    <source>
        <dbReference type="Proteomes" id="UP000001572"/>
    </source>
</evidence>
<dbReference type="Pfam" id="PF00188">
    <property type="entry name" value="CAP"/>
    <property type="match status" value="1"/>
</dbReference>
<accession>A6TTP0</accession>
<sequence>MKNLLKKIVTITLVMVFLSQVTTTAYASWGLQRRLQDQNKTISTAPSTPNNIAPQGQPQAQRNTYAPSPSVAQESNQNQSTADLIRGMRNNPSASQSNTTTTNNTNNNPAPLPSQPTPPVSNQTNLSGVESTMLDMINQERREHGLSPLKLHVKLTDVARVKSQDIVDNNYFAHTSPIHGSFYQMVSNAGISYRQVGENLAKAGDVRRAHMMLMGSIGHRNNILSESFTHIGIGISRDSHGIVVTQLFIRQ</sequence>
<feature type="signal peptide" evidence="2">
    <location>
        <begin position="1"/>
        <end position="27"/>
    </location>
</feature>
<dbReference type="Gene3D" id="3.40.33.10">
    <property type="entry name" value="CAP"/>
    <property type="match status" value="1"/>
</dbReference>
<dbReference type="SUPFAM" id="SSF55797">
    <property type="entry name" value="PR-1-like"/>
    <property type="match status" value="1"/>
</dbReference>
<reference evidence="5" key="1">
    <citation type="journal article" date="2016" name="Genome Announc.">
        <title>Complete genome sequence of Alkaliphilus metalliredigens strain QYMF, an alkaliphilic and metal-reducing bacterium isolated from borax-contaminated leachate ponds.</title>
        <authorList>
            <person name="Hwang C."/>
            <person name="Copeland A."/>
            <person name="Lucas S."/>
            <person name="Lapidus A."/>
            <person name="Barry K."/>
            <person name="Detter J.C."/>
            <person name="Glavina Del Rio T."/>
            <person name="Hammon N."/>
            <person name="Israni S."/>
            <person name="Dalin E."/>
            <person name="Tice H."/>
            <person name="Pitluck S."/>
            <person name="Chertkov O."/>
            <person name="Brettin T."/>
            <person name="Bruce D."/>
            <person name="Han C."/>
            <person name="Schmutz J."/>
            <person name="Larimer F."/>
            <person name="Land M.L."/>
            <person name="Hauser L."/>
            <person name="Kyrpides N."/>
            <person name="Mikhailova N."/>
            <person name="Ye Q."/>
            <person name="Zhou J."/>
            <person name="Richardson P."/>
            <person name="Fields M.W."/>
        </authorList>
    </citation>
    <scope>NUCLEOTIDE SEQUENCE [LARGE SCALE GENOMIC DNA]</scope>
    <source>
        <strain evidence="5">QYMF</strain>
    </source>
</reference>
<dbReference type="AlphaFoldDB" id="A6TTP0"/>
<feature type="region of interest" description="Disordered" evidence="1">
    <location>
        <begin position="41"/>
        <end position="126"/>
    </location>
</feature>
<dbReference type="Proteomes" id="UP000001572">
    <property type="component" value="Chromosome"/>
</dbReference>
<dbReference type="InterPro" id="IPR035940">
    <property type="entry name" value="CAP_sf"/>
</dbReference>
<dbReference type="CDD" id="cd05379">
    <property type="entry name" value="CAP_bacterial"/>
    <property type="match status" value="1"/>
</dbReference>
<dbReference type="EMBL" id="CP000724">
    <property type="protein sequence ID" value="ABR49558.1"/>
    <property type="molecule type" value="Genomic_DNA"/>
</dbReference>